<dbReference type="Pfam" id="PF03029">
    <property type="entry name" value="ATP_bind_1"/>
    <property type="match status" value="1"/>
</dbReference>
<keyword evidence="6" id="KW-1133">Transmembrane helix</keyword>
<feature type="transmembrane region" description="Helical" evidence="6">
    <location>
        <begin position="289"/>
        <end position="311"/>
    </location>
</feature>
<dbReference type="PANTHER" id="PTHR21231">
    <property type="entry name" value="XPA-BINDING PROTEIN 1-RELATED"/>
    <property type="match status" value="1"/>
</dbReference>
<comment type="function">
    <text evidence="5">Small GTPase required for proper nuclear import of RNA polymerase II and III (RNAPII and RNAPIII). May act at an RNAP assembly step prior to nuclear import.</text>
</comment>
<evidence type="ECO:0000256" key="1">
    <source>
        <dbReference type="ARBA" id="ARBA00005290"/>
    </source>
</evidence>
<dbReference type="PANTHER" id="PTHR21231:SF7">
    <property type="entry name" value="GPN-LOOP GTPASE 3"/>
    <property type="match status" value="1"/>
</dbReference>
<feature type="transmembrane region" description="Helical" evidence="6">
    <location>
        <begin position="410"/>
        <end position="427"/>
    </location>
</feature>
<dbReference type="AlphaFoldDB" id="A0A0R3TUT2"/>
<evidence type="ECO:0000256" key="6">
    <source>
        <dbReference type="SAM" id="Phobius"/>
    </source>
</evidence>
<accession>A0A0R3TUT2</accession>
<dbReference type="SUPFAM" id="SSF52540">
    <property type="entry name" value="P-loop containing nucleoside triphosphate hydrolases"/>
    <property type="match status" value="1"/>
</dbReference>
<dbReference type="GO" id="GO:0005525">
    <property type="term" value="F:GTP binding"/>
    <property type="evidence" value="ECO:0007669"/>
    <property type="project" value="UniProtKB-KW"/>
</dbReference>
<dbReference type="GO" id="GO:0003924">
    <property type="term" value="F:GTPase activity"/>
    <property type="evidence" value="ECO:0007669"/>
    <property type="project" value="TreeGrafter"/>
</dbReference>
<gene>
    <name evidence="7" type="ORF">HNAJ_LOCUS11530</name>
</gene>
<proteinExistence type="inferred from homology"/>
<dbReference type="InterPro" id="IPR027417">
    <property type="entry name" value="P-loop_NTPase"/>
</dbReference>
<comment type="subunit">
    <text evidence="5">Binds to RNA polymerase II (RNAPII).</text>
</comment>
<name>A0A0R3TUT2_RODNA</name>
<protein>
    <recommendedName>
        <fullName evidence="5">GPN-loop GTPase 3</fullName>
    </recommendedName>
</protein>
<evidence type="ECO:0000256" key="2">
    <source>
        <dbReference type="ARBA" id="ARBA00022741"/>
    </source>
</evidence>
<keyword evidence="6" id="KW-0472">Membrane</keyword>
<keyword evidence="3 5" id="KW-0378">Hydrolase</keyword>
<dbReference type="Gene3D" id="3.40.50.300">
    <property type="entry name" value="P-loop containing nucleotide triphosphate hydrolases"/>
    <property type="match status" value="1"/>
</dbReference>
<evidence type="ECO:0000256" key="3">
    <source>
        <dbReference type="ARBA" id="ARBA00022801"/>
    </source>
</evidence>
<dbReference type="OrthoDB" id="5839at2759"/>
<keyword evidence="2 5" id="KW-0547">Nucleotide-binding</keyword>
<feature type="transmembrane region" description="Helical" evidence="6">
    <location>
        <begin position="256"/>
        <end position="277"/>
    </location>
</feature>
<sequence>MECINMGPNGGLIFCMEQLCTELGWIDDMIGDDELDYILFDCPGQIELYSHLNIFPQIIEHLQRKWDFHIVSVFILDARFLVDGSHFLSGILSALSAMVCLRTPHVNVMTKMDMLSESQQKLVCARYLEPDVEDLCESSEQESKEGISTASKRPRKFANLSSILADLINRYSLVRFQPLNKEEEETIEDLLFVIDQCIQYGEDNEPLNRIFDEAGSELAREIPLPDETVVTAVLYLLEFFVKLTSQVLESHEHLKWMVLLIETVAHAFTGASFWLVASLEVPEPKSYRLMIISTCLASLAAITVDIDHFIAAGSFSIKAARSLPGRPFLHWTGGPVLLLVLLLIGDYIGRHFCSPLSYPPRPVLVAGWVIIFAWVSHQMRDALRRGLWLWPPPKRLLSPPEYYSTPPLPLVSYSLALFVLLLPIHFISEEIFSFSGREKPIII</sequence>
<reference evidence="9" key="1">
    <citation type="submission" date="2017-02" db="UniProtKB">
        <authorList>
            <consortium name="WormBaseParasite"/>
        </authorList>
    </citation>
    <scope>IDENTIFICATION</scope>
</reference>
<feature type="transmembrane region" description="Helical" evidence="6">
    <location>
        <begin position="361"/>
        <end position="379"/>
    </location>
</feature>
<dbReference type="InterPro" id="IPR004130">
    <property type="entry name" value="Gpn"/>
</dbReference>
<evidence type="ECO:0000313" key="9">
    <source>
        <dbReference type="WBParaSite" id="HNAJ_0001154001-mRNA-1"/>
    </source>
</evidence>
<evidence type="ECO:0000256" key="4">
    <source>
        <dbReference type="ARBA" id="ARBA00023134"/>
    </source>
</evidence>
<dbReference type="STRING" id="102285.A0A0R3TUT2"/>
<dbReference type="EMBL" id="UZAE01013628">
    <property type="protein sequence ID" value="VDO10660.1"/>
    <property type="molecule type" value="Genomic_DNA"/>
</dbReference>
<evidence type="ECO:0000313" key="7">
    <source>
        <dbReference type="EMBL" id="VDO10660.1"/>
    </source>
</evidence>
<dbReference type="WBParaSite" id="HNAJ_0001154001-mRNA-1">
    <property type="protein sequence ID" value="HNAJ_0001154001-mRNA-1"/>
    <property type="gene ID" value="HNAJ_0001154001"/>
</dbReference>
<dbReference type="Proteomes" id="UP000278807">
    <property type="component" value="Unassembled WGS sequence"/>
</dbReference>
<organism evidence="9">
    <name type="scientific">Rodentolepis nana</name>
    <name type="common">Dwarf tapeworm</name>
    <name type="synonym">Hymenolepis nana</name>
    <dbReference type="NCBI Taxonomy" id="102285"/>
    <lineage>
        <taxon>Eukaryota</taxon>
        <taxon>Metazoa</taxon>
        <taxon>Spiralia</taxon>
        <taxon>Lophotrochozoa</taxon>
        <taxon>Platyhelminthes</taxon>
        <taxon>Cestoda</taxon>
        <taxon>Eucestoda</taxon>
        <taxon>Cyclophyllidea</taxon>
        <taxon>Hymenolepididae</taxon>
        <taxon>Rodentolepis</taxon>
    </lineage>
</organism>
<keyword evidence="8" id="KW-1185">Reference proteome</keyword>
<keyword evidence="6" id="KW-0812">Transmembrane</keyword>
<comment type="similarity">
    <text evidence="1 5">Belongs to the GPN-loop GTPase family.</text>
</comment>
<keyword evidence="4 5" id="KW-0342">GTP-binding</keyword>
<evidence type="ECO:0000256" key="5">
    <source>
        <dbReference type="RuleBase" id="RU365059"/>
    </source>
</evidence>
<feature type="transmembrane region" description="Helical" evidence="6">
    <location>
        <begin position="331"/>
        <end position="349"/>
    </location>
</feature>
<reference evidence="7 8" key="2">
    <citation type="submission" date="2018-11" db="EMBL/GenBank/DDBJ databases">
        <authorList>
            <consortium name="Pathogen Informatics"/>
        </authorList>
    </citation>
    <scope>NUCLEOTIDE SEQUENCE [LARGE SCALE GENOMIC DNA]</scope>
</reference>
<evidence type="ECO:0000313" key="8">
    <source>
        <dbReference type="Proteomes" id="UP000278807"/>
    </source>
</evidence>